<dbReference type="EC" id="1.11.1.7" evidence="13"/>
<keyword evidence="9 12" id="KW-0408">Iron</keyword>
<dbReference type="InterPro" id="IPR019793">
    <property type="entry name" value="Peroxidases_heam-ligand_BS"/>
</dbReference>
<dbReference type="GO" id="GO:0140825">
    <property type="term" value="F:lactoperoxidase activity"/>
    <property type="evidence" value="ECO:0007669"/>
    <property type="project" value="UniProtKB-EC"/>
</dbReference>
<comment type="cofactor">
    <cofactor evidence="12 13">
        <name>Ca(2+)</name>
        <dbReference type="ChEBI" id="CHEBI:29108"/>
    </cofactor>
    <text evidence="12 13">Binds 2 calcium ions per subunit.</text>
</comment>
<feature type="region of interest" description="Disordered" evidence="14">
    <location>
        <begin position="262"/>
        <end position="283"/>
    </location>
</feature>
<dbReference type="PANTHER" id="PTHR31517:SF51">
    <property type="entry name" value="PEROXIDASE 55"/>
    <property type="match status" value="1"/>
</dbReference>
<evidence type="ECO:0000256" key="4">
    <source>
        <dbReference type="ARBA" id="ARBA00022559"/>
    </source>
</evidence>
<organism evidence="16 17">
    <name type="scientific">Eragrostis curvula</name>
    <name type="common">weeping love grass</name>
    <dbReference type="NCBI Taxonomy" id="38414"/>
    <lineage>
        <taxon>Eukaryota</taxon>
        <taxon>Viridiplantae</taxon>
        <taxon>Streptophyta</taxon>
        <taxon>Embryophyta</taxon>
        <taxon>Tracheophyta</taxon>
        <taxon>Spermatophyta</taxon>
        <taxon>Magnoliopsida</taxon>
        <taxon>Liliopsida</taxon>
        <taxon>Poales</taxon>
        <taxon>Poaceae</taxon>
        <taxon>PACMAD clade</taxon>
        <taxon>Chloridoideae</taxon>
        <taxon>Eragrostideae</taxon>
        <taxon>Eragrostidinae</taxon>
        <taxon>Eragrostis</taxon>
    </lineage>
</organism>
<feature type="binding site" description="axial binding residue" evidence="12">
    <location>
        <position position="208"/>
    </location>
    <ligand>
        <name>heme b</name>
        <dbReference type="ChEBI" id="CHEBI:60344"/>
    </ligand>
    <ligandPart>
        <name>Fe</name>
        <dbReference type="ChEBI" id="CHEBI:18248"/>
    </ligandPart>
</feature>
<dbReference type="GO" id="GO:0042744">
    <property type="term" value="P:hydrogen peroxide catabolic process"/>
    <property type="evidence" value="ECO:0007669"/>
    <property type="project" value="UniProtKB-KW"/>
</dbReference>
<evidence type="ECO:0000256" key="2">
    <source>
        <dbReference type="ARBA" id="ARBA00004613"/>
    </source>
</evidence>
<keyword evidence="8 13" id="KW-0560">Oxidoreductase</keyword>
<feature type="binding site" evidence="11">
    <location>
        <position position="177"/>
    </location>
    <ligand>
        <name>substrate</name>
    </ligand>
</feature>
<comment type="similarity">
    <text evidence="3">Belongs to the peroxidase family. Ascorbate peroxidase subfamily.</text>
</comment>
<dbReference type="Proteomes" id="UP000324897">
    <property type="component" value="Unassembled WGS sequence"/>
</dbReference>
<comment type="function">
    <text evidence="13">Removal of H(2)O(2), oxidation of toxic reductants, biosynthesis and degradation of lignin, suberization, auxin catabolism, response to environmental stresses such as wounding, pathogen attack and oxidative stress.</text>
</comment>
<dbReference type="PRINTS" id="PR00458">
    <property type="entry name" value="PEROXIDASE"/>
</dbReference>
<dbReference type="PROSITE" id="PS50873">
    <property type="entry name" value="PEROXIDASE_4"/>
    <property type="match status" value="1"/>
</dbReference>
<comment type="cofactor">
    <cofactor evidence="12 13">
        <name>heme b</name>
        <dbReference type="ChEBI" id="CHEBI:60344"/>
    </cofactor>
    <text evidence="12 13">Binds 1 heme b (iron(II)-protoporphyrin IX) group per subunit.</text>
</comment>
<evidence type="ECO:0000256" key="5">
    <source>
        <dbReference type="ARBA" id="ARBA00022617"/>
    </source>
</evidence>
<comment type="similarity">
    <text evidence="13">Belongs to the peroxidase family. Classical plant (class III) peroxidase subfamily.</text>
</comment>
<dbReference type="GO" id="GO:0005576">
    <property type="term" value="C:extracellular region"/>
    <property type="evidence" value="ECO:0007669"/>
    <property type="project" value="UniProtKB-SubCell"/>
</dbReference>
<evidence type="ECO:0000256" key="7">
    <source>
        <dbReference type="ARBA" id="ARBA00022837"/>
    </source>
</evidence>
<feature type="binding site" evidence="12">
    <location>
        <position position="90"/>
    </location>
    <ligand>
        <name>Ca(2+)</name>
        <dbReference type="ChEBI" id="CHEBI:29108"/>
        <label>1</label>
    </ligand>
</feature>
<proteinExistence type="inferred from homology"/>
<evidence type="ECO:0000256" key="10">
    <source>
        <dbReference type="ARBA" id="ARBA00023324"/>
    </source>
</evidence>
<dbReference type="InterPro" id="IPR000823">
    <property type="entry name" value="Peroxidase_pln"/>
</dbReference>
<feature type="binding site" evidence="12">
    <location>
        <position position="209"/>
    </location>
    <ligand>
        <name>Ca(2+)</name>
        <dbReference type="ChEBI" id="CHEBI:29108"/>
        <label>2</label>
    </ligand>
</feature>
<dbReference type="InterPro" id="IPR002016">
    <property type="entry name" value="Haem_peroxidase"/>
</dbReference>
<dbReference type="Gene3D" id="1.10.420.10">
    <property type="entry name" value="Peroxidase, domain 2"/>
    <property type="match status" value="1"/>
</dbReference>
<keyword evidence="4 13" id="KW-0575">Peroxidase</keyword>
<dbReference type="Pfam" id="PF00141">
    <property type="entry name" value="peroxidase"/>
    <property type="match status" value="1"/>
</dbReference>
<evidence type="ECO:0000256" key="12">
    <source>
        <dbReference type="PIRSR" id="PIRSR600823-3"/>
    </source>
</evidence>
<evidence type="ECO:0000256" key="14">
    <source>
        <dbReference type="SAM" id="MobiDB-lite"/>
    </source>
</evidence>
<dbReference type="GO" id="GO:0046872">
    <property type="term" value="F:metal ion binding"/>
    <property type="evidence" value="ECO:0007669"/>
    <property type="project" value="UniProtKB-UniRule"/>
</dbReference>
<dbReference type="PRINTS" id="PR00461">
    <property type="entry name" value="PLPEROXIDASE"/>
</dbReference>
<keyword evidence="5 13" id="KW-0349">Heme</keyword>
<protein>
    <recommendedName>
        <fullName evidence="13">Peroxidase</fullName>
        <ecNumber evidence="13">1.11.1.7</ecNumber>
    </recommendedName>
</protein>
<dbReference type="PROSITE" id="PS00435">
    <property type="entry name" value="PEROXIDASE_1"/>
    <property type="match status" value="1"/>
</dbReference>
<dbReference type="AlphaFoldDB" id="A0A5J9UCM1"/>
<gene>
    <name evidence="16" type="ORF">EJB05_31075</name>
</gene>
<evidence type="ECO:0000256" key="3">
    <source>
        <dbReference type="ARBA" id="ARBA00006873"/>
    </source>
</evidence>
<sequence length="390" mass="41735">LTSASVASASPVTSSAPTLLKAISGTPVEALVTTRPEKVFTLERRKAGKAADRDGNGGEKKAAGIGFTASRANGTHMGRTWDTRRFSEGSVLRDVLRNTFSRPQRVASARGAGAQQLVENIRVMVHAACGPVVSCADILALATRDAVNLAGGPFFRIPLGRRDSFRPTSPAEINTLPPPSTNVDTLLAIFRRRGLDDAADLVALSGGHTVGKAGCSFIRANDDLLHQAARQAVLGHPVQEAEPRRRHAGRLRQPVLRCSEEPAGRARLRPGPGRPPAHPALGRRLRGEPGRLLRAVCQVHGQDGQHQALPEIRYLPSVGTFAECFYCLKTGFYQSFPVVSPPSLQYKLKCLAKRGILVVRGAAGEIRRNSCFRPNSRIGVEDGEGHAVSA</sequence>
<evidence type="ECO:0000256" key="1">
    <source>
        <dbReference type="ARBA" id="ARBA00000189"/>
    </source>
</evidence>
<dbReference type="EMBL" id="RWGY01000026">
    <property type="protein sequence ID" value="TVU21442.1"/>
    <property type="molecule type" value="Genomic_DNA"/>
</dbReference>
<evidence type="ECO:0000256" key="9">
    <source>
        <dbReference type="ARBA" id="ARBA00023004"/>
    </source>
</evidence>
<dbReference type="Gene3D" id="1.10.520.10">
    <property type="match status" value="1"/>
</dbReference>
<reference evidence="16 17" key="1">
    <citation type="journal article" date="2019" name="Sci. Rep.">
        <title>A high-quality genome of Eragrostis curvula grass provides insights into Poaceae evolution and supports new strategies to enhance forage quality.</title>
        <authorList>
            <person name="Carballo J."/>
            <person name="Santos B.A.C.M."/>
            <person name="Zappacosta D."/>
            <person name="Garbus I."/>
            <person name="Selva J.P."/>
            <person name="Gallo C.A."/>
            <person name="Diaz A."/>
            <person name="Albertini E."/>
            <person name="Caccamo M."/>
            <person name="Echenique V."/>
        </authorList>
    </citation>
    <scope>NUCLEOTIDE SEQUENCE [LARGE SCALE GENOMIC DNA]</scope>
    <source>
        <strain evidence="17">cv. Victoria</strain>
        <tissue evidence="16">Leaf</tissue>
    </source>
</reference>
<accession>A0A5J9UCM1</accession>
<evidence type="ECO:0000256" key="8">
    <source>
        <dbReference type="ARBA" id="ARBA00023002"/>
    </source>
</evidence>
<evidence type="ECO:0000313" key="17">
    <source>
        <dbReference type="Proteomes" id="UP000324897"/>
    </source>
</evidence>
<feature type="domain" description="Plant heme peroxidase family profile" evidence="15">
    <location>
        <begin position="88"/>
        <end position="369"/>
    </location>
</feature>
<comment type="subcellular location">
    <subcellularLocation>
        <location evidence="2 13">Secreted</location>
    </subcellularLocation>
</comment>
<keyword evidence="6 12" id="KW-0479">Metal-binding</keyword>
<keyword evidence="10 13" id="KW-0376">Hydrogen peroxide</keyword>
<dbReference type="PANTHER" id="PTHR31517">
    <property type="match status" value="1"/>
</dbReference>
<dbReference type="SUPFAM" id="SSF48113">
    <property type="entry name" value="Heme-dependent peroxidases"/>
    <property type="match status" value="1"/>
</dbReference>
<dbReference type="GO" id="GO:0006979">
    <property type="term" value="P:response to oxidative stress"/>
    <property type="evidence" value="ECO:0007669"/>
    <property type="project" value="UniProtKB-UniRule"/>
</dbReference>
<keyword evidence="17" id="KW-1185">Reference proteome</keyword>
<evidence type="ECO:0000256" key="11">
    <source>
        <dbReference type="PIRSR" id="PIRSR600823-2"/>
    </source>
</evidence>
<keyword evidence="13" id="KW-0964">Secreted</keyword>
<feature type="non-terminal residue" evidence="16">
    <location>
        <position position="1"/>
    </location>
</feature>
<dbReference type="InterPro" id="IPR010255">
    <property type="entry name" value="Haem_peroxidase_sf"/>
</dbReference>
<dbReference type="OrthoDB" id="2113341at2759"/>
<evidence type="ECO:0000313" key="16">
    <source>
        <dbReference type="EMBL" id="TVU21442.1"/>
    </source>
</evidence>
<keyword evidence="7 12" id="KW-0106">Calcium</keyword>
<name>A0A5J9UCM1_9POAL</name>
<evidence type="ECO:0000256" key="13">
    <source>
        <dbReference type="RuleBase" id="RU362060"/>
    </source>
</evidence>
<evidence type="ECO:0000259" key="15">
    <source>
        <dbReference type="PROSITE" id="PS50873"/>
    </source>
</evidence>
<dbReference type="GO" id="GO:0020037">
    <property type="term" value="F:heme binding"/>
    <property type="evidence" value="ECO:0007669"/>
    <property type="project" value="UniProtKB-UniRule"/>
</dbReference>
<evidence type="ECO:0000256" key="6">
    <source>
        <dbReference type="ARBA" id="ARBA00022723"/>
    </source>
</evidence>
<comment type="caution">
    <text evidence="16">The sequence shown here is derived from an EMBL/GenBank/DDBJ whole genome shotgun (WGS) entry which is preliminary data.</text>
</comment>
<comment type="catalytic activity">
    <reaction evidence="1 13">
        <text>2 a phenolic donor + H2O2 = 2 a phenolic radical donor + 2 H2O</text>
        <dbReference type="Rhea" id="RHEA:56136"/>
        <dbReference type="ChEBI" id="CHEBI:15377"/>
        <dbReference type="ChEBI" id="CHEBI:16240"/>
        <dbReference type="ChEBI" id="CHEBI:139520"/>
        <dbReference type="ChEBI" id="CHEBI:139521"/>
        <dbReference type="EC" id="1.11.1.7"/>
    </reaction>
</comment>